<dbReference type="InterPro" id="IPR045039">
    <property type="entry name" value="NSI-like"/>
</dbReference>
<dbReference type="PROSITE" id="PS51186">
    <property type="entry name" value="GNAT"/>
    <property type="match status" value="1"/>
</dbReference>
<dbReference type="Pfam" id="PF00583">
    <property type="entry name" value="Acetyltransf_1"/>
    <property type="match status" value="1"/>
</dbReference>
<keyword evidence="5" id="KW-1185">Reference proteome</keyword>
<protein>
    <submittedName>
        <fullName evidence="4">GNAT family N-acetyltransferase</fullName>
    </submittedName>
</protein>
<dbReference type="SUPFAM" id="SSF55729">
    <property type="entry name" value="Acyl-CoA N-acyltransferases (Nat)"/>
    <property type="match status" value="1"/>
</dbReference>
<name>A0A6N8FWR3_9CHRO</name>
<dbReference type="GO" id="GO:0008080">
    <property type="term" value="F:N-acetyltransferase activity"/>
    <property type="evidence" value="ECO:0007669"/>
    <property type="project" value="InterPro"/>
</dbReference>
<dbReference type="InterPro" id="IPR016181">
    <property type="entry name" value="Acyl_CoA_acyltransferase"/>
</dbReference>
<reference evidence="4 5" key="1">
    <citation type="journal article" date="2019" name="Front. Microbiol.">
        <title>Genomic Features for Desiccation Tolerance and Sugar Biosynthesis in the Extremophile Gloeocapsopsis sp. UTEX B3054.</title>
        <authorList>
            <person name="Urrejola C."/>
            <person name="Alcorta J."/>
            <person name="Salas L."/>
            <person name="Vasquez M."/>
            <person name="Polz M.F."/>
            <person name="Vicuna R."/>
            <person name="Diez B."/>
        </authorList>
    </citation>
    <scope>NUCLEOTIDE SEQUENCE [LARGE SCALE GENOMIC DNA]</scope>
    <source>
        <strain evidence="4 5">1H9</strain>
    </source>
</reference>
<evidence type="ECO:0000256" key="2">
    <source>
        <dbReference type="ARBA" id="ARBA00023315"/>
    </source>
</evidence>
<feature type="domain" description="N-acetyltransferase" evidence="3">
    <location>
        <begin position="6"/>
        <end position="140"/>
    </location>
</feature>
<gene>
    <name evidence="4" type="ORF">BWI75_14800</name>
</gene>
<dbReference type="InterPro" id="IPR000182">
    <property type="entry name" value="GNAT_dom"/>
</dbReference>
<dbReference type="PANTHER" id="PTHR43626">
    <property type="entry name" value="ACYL-COA N-ACYLTRANSFERASE"/>
    <property type="match status" value="1"/>
</dbReference>
<evidence type="ECO:0000313" key="5">
    <source>
        <dbReference type="Proteomes" id="UP000441797"/>
    </source>
</evidence>
<dbReference type="Proteomes" id="UP000441797">
    <property type="component" value="Unassembled WGS sequence"/>
</dbReference>
<accession>A0A6N8FWR3</accession>
<evidence type="ECO:0000313" key="4">
    <source>
        <dbReference type="EMBL" id="MUL37560.1"/>
    </source>
</evidence>
<dbReference type="CDD" id="cd04301">
    <property type="entry name" value="NAT_SF"/>
    <property type="match status" value="1"/>
</dbReference>
<dbReference type="Gene3D" id="3.40.630.30">
    <property type="match status" value="1"/>
</dbReference>
<sequence>MAAQAIYVTDLQHIDWQEMKSTLAADAFDNGRTPEQLQASFENSYATVIAYINAQIVGTARVLSDGVCNAYIVDVWTLTQYRRRGIATAMMQLLLAKLEGQHVYLFTDDAIEFYEKLGFEAQPTGLGTVVGQWLGNNSDR</sequence>
<keyword evidence="2" id="KW-0012">Acyltransferase</keyword>
<dbReference type="EMBL" id="NAPY01000023">
    <property type="protein sequence ID" value="MUL37560.1"/>
    <property type="molecule type" value="Genomic_DNA"/>
</dbReference>
<dbReference type="PANTHER" id="PTHR43626:SF4">
    <property type="entry name" value="GCN5-RELATED N-ACETYLTRANSFERASE 2, CHLOROPLASTIC"/>
    <property type="match status" value="1"/>
</dbReference>
<dbReference type="OrthoDB" id="9796129at2"/>
<evidence type="ECO:0000256" key="1">
    <source>
        <dbReference type="ARBA" id="ARBA00022679"/>
    </source>
</evidence>
<dbReference type="GO" id="GO:0005737">
    <property type="term" value="C:cytoplasm"/>
    <property type="evidence" value="ECO:0007669"/>
    <property type="project" value="TreeGrafter"/>
</dbReference>
<evidence type="ECO:0000259" key="3">
    <source>
        <dbReference type="PROSITE" id="PS51186"/>
    </source>
</evidence>
<organism evidence="4 5">
    <name type="scientific">Gloeocapsopsis dulcis AAB1 = 1H9</name>
    <dbReference type="NCBI Taxonomy" id="1433147"/>
    <lineage>
        <taxon>Bacteria</taxon>
        <taxon>Bacillati</taxon>
        <taxon>Cyanobacteriota</taxon>
        <taxon>Cyanophyceae</taxon>
        <taxon>Oscillatoriophycideae</taxon>
        <taxon>Chroococcales</taxon>
        <taxon>Chroococcaceae</taxon>
        <taxon>Gloeocapsopsis</taxon>
        <taxon>Gloeocapsopsis dulcis</taxon>
    </lineage>
</organism>
<keyword evidence="1 4" id="KW-0808">Transferase</keyword>
<dbReference type="RefSeq" id="WP_105219447.1">
    <property type="nucleotide sequence ID" value="NZ_CAWNSU010000037.1"/>
</dbReference>
<proteinExistence type="predicted"/>
<dbReference type="AlphaFoldDB" id="A0A6N8FWR3"/>
<comment type="caution">
    <text evidence="4">The sequence shown here is derived from an EMBL/GenBank/DDBJ whole genome shotgun (WGS) entry which is preliminary data.</text>
</comment>